<reference evidence="2" key="1">
    <citation type="journal article" date="2019" name="Int. J. Syst. Evol. Microbiol.">
        <title>The Global Catalogue of Microorganisms (GCM) 10K type strain sequencing project: providing services to taxonomists for standard genome sequencing and annotation.</title>
        <authorList>
            <consortium name="The Broad Institute Genomics Platform"/>
            <consortium name="The Broad Institute Genome Sequencing Center for Infectious Disease"/>
            <person name="Wu L."/>
            <person name="Ma J."/>
        </authorList>
    </citation>
    <scope>NUCLEOTIDE SEQUENCE [LARGE SCALE GENOMIC DNA]</scope>
    <source>
        <strain evidence="2">JCM 18537</strain>
    </source>
</reference>
<organism evidence="1 2">
    <name type="scientific">Microbacterium gilvum</name>
    <dbReference type="NCBI Taxonomy" id="1336204"/>
    <lineage>
        <taxon>Bacteria</taxon>
        <taxon>Bacillati</taxon>
        <taxon>Actinomycetota</taxon>
        <taxon>Actinomycetes</taxon>
        <taxon>Micrococcales</taxon>
        <taxon>Microbacteriaceae</taxon>
        <taxon>Microbacterium</taxon>
    </lineage>
</organism>
<dbReference type="Proteomes" id="UP001501645">
    <property type="component" value="Unassembled WGS sequence"/>
</dbReference>
<protein>
    <submittedName>
        <fullName evidence="1">Uncharacterized protein</fullName>
    </submittedName>
</protein>
<keyword evidence="2" id="KW-1185">Reference proteome</keyword>
<evidence type="ECO:0000313" key="1">
    <source>
        <dbReference type="EMBL" id="GAA4780886.1"/>
    </source>
</evidence>
<dbReference type="EMBL" id="BAABKO010000005">
    <property type="protein sequence ID" value="GAA4780886.1"/>
    <property type="molecule type" value="Genomic_DNA"/>
</dbReference>
<evidence type="ECO:0000313" key="2">
    <source>
        <dbReference type="Proteomes" id="UP001501645"/>
    </source>
</evidence>
<accession>A0ABP9AGU8</accession>
<name>A0ABP9AGU8_9MICO</name>
<proteinExistence type="predicted"/>
<gene>
    <name evidence="1" type="ORF">GCM10023351_27410</name>
</gene>
<sequence>MLTRVETRSVVLVGVRVMHPVDARSVSEWFRPECEAVSAWNDLISGCGTAGEGEEAGKSTMAQT</sequence>
<comment type="caution">
    <text evidence="1">The sequence shown here is derived from an EMBL/GenBank/DDBJ whole genome shotgun (WGS) entry which is preliminary data.</text>
</comment>